<evidence type="ECO:0000259" key="2">
    <source>
        <dbReference type="Pfam" id="PF09992"/>
    </source>
</evidence>
<accession>A0A845A067</accession>
<dbReference type="OrthoDB" id="5515706at2"/>
<dbReference type="EMBL" id="WTYH01000001">
    <property type="protein sequence ID" value="MXO93104.1"/>
    <property type="molecule type" value="Genomic_DNA"/>
</dbReference>
<feature type="domain" description="Phosphodiester glycosidase" evidence="2">
    <location>
        <begin position="108"/>
        <end position="255"/>
    </location>
</feature>
<name>A0A845A067_9SPHN</name>
<feature type="compositionally biased region" description="Basic residues" evidence="1">
    <location>
        <begin position="1"/>
        <end position="12"/>
    </location>
</feature>
<evidence type="ECO:0000313" key="3">
    <source>
        <dbReference type="EMBL" id="MXO93104.1"/>
    </source>
</evidence>
<evidence type="ECO:0000256" key="1">
    <source>
        <dbReference type="SAM" id="MobiDB-lite"/>
    </source>
</evidence>
<dbReference type="InterPro" id="IPR018711">
    <property type="entry name" value="NAGPA"/>
</dbReference>
<reference evidence="3 4" key="1">
    <citation type="submission" date="2019-12" db="EMBL/GenBank/DDBJ databases">
        <title>Genomic-based taxomic classification of the family Erythrobacteraceae.</title>
        <authorList>
            <person name="Xu L."/>
        </authorList>
    </citation>
    <scope>NUCLEOTIDE SEQUENCE [LARGE SCALE GENOMIC DNA]</scope>
    <source>
        <strain evidence="3 4">RC4-10-4</strain>
    </source>
</reference>
<gene>
    <name evidence="3" type="ORF">GRI62_05720</name>
</gene>
<comment type="caution">
    <text evidence="3">The sequence shown here is derived from an EMBL/GenBank/DDBJ whole genome shotgun (WGS) entry which is preliminary data.</text>
</comment>
<dbReference type="Proteomes" id="UP000460626">
    <property type="component" value="Unassembled WGS sequence"/>
</dbReference>
<feature type="region of interest" description="Disordered" evidence="1">
    <location>
        <begin position="1"/>
        <end position="21"/>
    </location>
</feature>
<organism evidence="3 4">
    <name type="scientific">Aurantiacibacter arachoides</name>
    <dbReference type="NCBI Taxonomy" id="1850444"/>
    <lineage>
        <taxon>Bacteria</taxon>
        <taxon>Pseudomonadati</taxon>
        <taxon>Pseudomonadota</taxon>
        <taxon>Alphaproteobacteria</taxon>
        <taxon>Sphingomonadales</taxon>
        <taxon>Erythrobacteraceae</taxon>
        <taxon>Aurantiacibacter</taxon>
    </lineage>
</organism>
<sequence length="284" mass="30488">MPPQGRRPHRRGQGCPGAGTRGGTRPVIFRILGCGAALLLASCEVHFDGEESEAVASICAPVMFEQSPFTHCTADPAEHVVGTALAPEGGSPWRSLRAFSQDDTASQGAMMAMNAGMYDSDGQPIGYFVENGQRLHLLNRAEGPGNFHLLPNGVFFGTTDGSWRVLPTDAFAEQVTERPMFATQSGPMLVIDGELHPSFDPDGESRKIRNGVGVDANGRAHFLISEAPVSFGKMARLYRDVLNVDNALFLDGTVSLLWDASRGRIDTGAPIGPLVVVRRQEDVE</sequence>
<dbReference type="AlphaFoldDB" id="A0A845A067"/>
<protein>
    <recommendedName>
        <fullName evidence="2">Phosphodiester glycosidase domain-containing protein</fullName>
    </recommendedName>
</protein>
<keyword evidence="4" id="KW-1185">Reference proteome</keyword>
<evidence type="ECO:0000313" key="4">
    <source>
        <dbReference type="Proteomes" id="UP000460626"/>
    </source>
</evidence>
<dbReference type="Pfam" id="PF09992">
    <property type="entry name" value="NAGPA"/>
    <property type="match status" value="1"/>
</dbReference>
<proteinExistence type="predicted"/>